<dbReference type="GO" id="GO:0006784">
    <property type="term" value="P:heme A biosynthetic process"/>
    <property type="evidence" value="ECO:0007669"/>
    <property type="project" value="InterPro"/>
</dbReference>
<evidence type="ECO:0000256" key="12">
    <source>
        <dbReference type="SAM" id="Phobius"/>
    </source>
</evidence>
<keyword evidence="10" id="KW-1015">Disulfide bond</keyword>
<evidence type="ECO:0000256" key="7">
    <source>
        <dbReference type="ARBA" id="ARBA00023004"/>
    </source>
</evidence>
<evidence type="ECO:0000256" key="3">
    <source>
        <dbReference type="ARBA" id="ARBA00022692"/>
    </source>
</evidence>
<evidence type="ECO:0000256" key="5">
    <source>
        <dbReference type="ARBA" id="ARBA00022989"/>
    </source>
</evidence>
<feature type="transmembrane region" description="Helical" evidence="12">
    <location>
        <begin position="193"/>
        <end position="211"/>
    </location>
</feature>
<dbReference type="GO" id="GO:0016491">
    <property type="term" value="F:oxidoreductase activity"/>
    <property type="evidence" value="ECO:0007669"/>
    <property type="project" value="UniProtKB-KW"/>
</dbReference>
<accession>A0A3D8Y945</accession>
<name>A0A3D8Y945_9BACT</name>
<protein>
    <submittedName>
        <fullName evidence="13">Heme A synthase</fullName>
    </submittedName>
</protein>
<comment type="subcellular location">
    <subcellularLocation>
        <location evidence="1">Membrane</location>
        <topology evidence="1">Multi-pass membrane protein</topology>
    </subcellularLocation>
</comment>
<keyword evidence="2" id="KW-1003">Cell membrane</keyword>
<keyword evidence="5 12" id="KW-1133">Transmembrane helix</keyword>
<keyword evidence="14" id="KW-1185">Reference proteome</keyword>
<feature type="transmembrane region" description="Helical" evidence="12">
    <location>
        <begin position="122"/>
        <end position="141"/>
    </location>
</feature>
<keyword evidence="6" id="KW-0560">Oxidoreductase</keyword>
<keyword evidence="9 12" id="KW-0472">Membrane</keyword>
<keyword evidence="8" id="KW-0350">Heme biosynthesis</keyword>
<dbReference type="OrthoDB" id="1447144at2"/>
<dbReference type="GO" id="GO:0016020">
    <property type="term" value="C:membrane"/>
    <property type="evidence" value="ECO:0007669"/>
    <property type="project" value="UniProtKB-SubCell"/>
</dbReference>
<feature type="transmembrane region" description="Helical" evidence="12">
    <location>
        <begin position="277"/>
        <end position="294"/>
    </location>
</feature>
<dbReference type="PANTHER" id="PTHR35457:SF1">
    <property type="entry name" value="HEME A SYNTHASE"/>
    <property type="match status" value="1"/>
</dbReference>
<evidence type="ECO:0000256" key="9">
    <source>
        <dbReference type="ARBA" id="ARBA00023136"/>
    </source>
</evidence>
<dbReference type="RefSeq" id="WP_115832019.1">
    <property type="nucleotide sequence ID" value="NZ_QNUL01000013.1"/>
</dbReference>
<evidence type="ECO:0000256" key="8">
    <source>
        <dbReference type="ARBA" id="ARBA00023133"/>
    </source>
</evidence>
<evidence type="ECO:0000256" key="1">
    <source>
        <dbReference type="ARBA" id="ARBA00004141"/>
    </source>
</evidence>
<evidence type="ECO:0000256" key="6">
    <source>
        <dbReference type="ARBA" id="ARBA00023002"/>
    </source>
</evidence>
<evidence type="ECO:0000256" key="10">
    <source>
        <dbReference type="ARBA" id="ARBA00023157"/>
    </source>
</evidence>
<sequence length="332" mass="37144">MISSTHIDFKASRKFRRLALNTVISLYLVIIAGGVVRSTGSGMGCPDWPKCFGQWVPPTELSQLPENYKEIYGAKLKGEIEFNPVKTWTEYVNRLVGVVTGIMIFLTLLASIPYLKAGYGKIFYYSLSAFILVGVQGWLGAKVVATELMPGMITIHMLLAIVIVFILLYLFTWSTFSTGLFRAKSNKPLLNKLGLLILGLSLIQILLGTQVRENMDEVIHSLGYGARAEWIDNLGTGFYIHRSFSILVVIANFYWLYQVEKNGADSRLIKFVKGCQVVLLLEVLSGIAMAYFGVPPFAQPMHLTMGILLIGIQYVIWLLINENKYLVKKSLV</sequence>
<dbReference type="AlphaFoldDB" id="A0A3D8Y945"/>
<feature type="transmembrane region" description="Helical" evidence="12">
    <location>
        <begin position="153"/>
        <end position="172"/>
    </location>
</feature>
<comment type="pathway">
    <text evidence="11">Porphyrin-containing compound metabolism.</text>
</comment>
<dbReference type="Proteomes" id="UP000256373">
    <property type="component" value="Unassembled WGS sequence"/>
</dbReference>
<keyword evidence="3 12" id="KW-0812">Transmembrane</keyword>
<dbReference type="InterPro" id="IPR050450">
    <property type="entry name" value="COX15/CtaA_HemeA_synthase"/>
</dbReference>
<evidence type="ECO:0000256" key="4">
    <source>
        <dbReference type="ARBA" id="ARBA00022723"/>
    </source>
</evidence>
<reference evidence="13 14" key="1">
    <citation type="submission" date="2018-07" db="EMBL/GenBank/DDBJ databases">
        <title>Dyadobacter roseus sp. nov., isolated from rose rhizosphere soil.</title>
        <authorList>
            <person name="Chen L."/>
        </authorList>
    </citation>
    <scope>NUCLEOTIDE SEQUENCE [LARGE SCALE GENOMIC DNA]</scope>
    <source>
        <strain evidence="13 14">RS19</strain>
    </source>
</reference>
<dbReference type="Pfam" id="PF02628">
    <property type="entry name" value="COX15-CtaA"/>
    <property type="match status" value="1"/>
</dbReference>
<dbReference type="PANTHER" id="PTHR35457">
    <property type="entry name" value="HEME A SYNTHASE"/>
    <property type="match status" value="1"/>
</dbReference>
<keyword evidence="4" id="KW-0479">Metal-binding</keyword>
<comment type="caution">
    <text evidence="13">The sequence shown here is derived from an EMBL/GenBank/DDBJ whole genome shotgun (WGS) entry which is preliminary data.</text>
</comment>
<evidence type="ECO:0000256" key="2">
    <source>
        <dbReference type="ARBA" id="ARBA00022475"/>
    </source>
</evidence>
<evidence type="ECO:0000313" key="14">
    <source>
        <dbReference type="Proteomes" id="UP000256373"/>
    </source>
</evidence>
<dbReference type="EMBL" id="QNUL01000013">
    <property type="protein sequence ID" value="REA59915.1"/>
    <property type="molecule type" value="Genomic_DNA"/>
</dbReference>
<keyword evidence="7" id="KW-0408">Iron</keyword>
<feature type="transmembrane region" description="Helical" evidence="12">
    <location>
        <begin position="300"/>
        <end position="320"/>
    </location>
</feature>
<feature type="transmembrane region" description="Helical" evidence="12">
    <location>
        <begin position="18"/>
        <end position="36"/>
    </location>
</feature>
<feature type="transmembrane region" description="Helical" evidence="12">
    <location>
        <begin position="239"/>
        <end position="257"/>
    </location>
</feature>
<evidence type="ECO:0000256" key="11">
    <source>
        <dbReference type="ARBA" id="ARBA00023444"/>
    </source>
</evidence>
<gene>
    <name evidence="13" type="ORF">DSL64_16545</name>
</gene>
<dbReference type="InterPro" id="IPR003780">
    <property type="entry name" value="COX15/CtaA_fam"/>
</dbReference>
<evidence type="ECO:0000313" key="13">
    <source>
        <dbReference type="EMBL" id="REA59915.1"/>
    </source>
</evidence>
<organism evidence="13 14">
    <name type="scientific">Dyadobacter luteus</name>
    <dbReference type="NCBI Taxonomy" id="2259619"/>
    <lineage>
        <taxon>Bacteria</taxon>
        <taxon>Pseudomonadati</taxon>
        <taxon>Bacteroidota</taxon>
        <taxon>Cytophagia</taxon>
        <taxon>Cytophagales</taxon>
        <taxon>Spirosomataceae</taxon>
        <taxon>Dyadobacter</taxon>
    </lineage>
</organism>
<proteinExistence type="predicted"/>
<dbReference type="GO" id="GO:0046872">
    <property type="term" value="F:metal ion binding"/>
    <property type="evidence" value="ECO:0007669"/>
    <property type="project" value="UniProtKB-KW"/>
</dbReference>
<feature type="transmembrane region" description="Helical" evidence="12">
    <location>
        <begin position="95"/>
        <end position="115"/>
    </location>
</feature>